<gene>
    <name evidence="2" type="ORF">BGLFYP119_00549</name>
</gene>
<reference evidence="2" key="1">
    <citation type="submission" date="2019-11" db="EMBL/GenBank/DDBJ databases">
        <authorList>
            <person name="Feng L."/>
        </authorList>
    </citation>
    <scope>NUCLEOTIDE SEQUENCE</scope>
    <source>
        <strain evidence="2">BgluceraseaLFYP119</strain>
    </source>
</reference>
<dbReference type="Pfam" id="PF19974">
    <property type="entry name" value="TCAD9"/>
    <property type="match status" value="1"/>
</dbReference>
<dbReference type="InterPro" id="IPR045544">
    <property type="entry name" value="TCAD9"/>
</dbReference>
<feature type="domain" description="Ternary complex associated" evidence="1">
    <location>
        <begin position="182"/>
        <end position="260"/>
    </location>
</feature>
<evidence type="ECO:0000259" key="1">
    <source>
        <dbReference type="Pfam" id="PF19974"/>
    </source>
</evidence>
<dbReference type="GO" id="GO:0005737">
    <property type="term" value="C:cytoplasm"/>
    <property type="evidence" value="ECO:0007669"/>
    <property type="project" value="TreeGrafter"/>
</dbReference>
<dbReference type="EMBL" id="CACRST010000006">
    <property type="protein sequence ID" value="VYS77216.1"/>
    <property type="molecule type" value="Genomic_DNA"/>
</dbReference>
<organism evidence="2">
    <name type="scientific">Blautia glucerasea</name>
    <dbReference type="NCBI Taxonomy" id="536633"/>
    <lineage>
        <taxon>Bacteria</taxon>
        <taxon>Bacillati</taxon>
        <taxon>Bacillota</taxon>
        <taxon>Clostridia</taxon>
        <taxon>Lachnospirales</taxon>
        <taxon>Lachnospiraceae</taxon>
        <taxon>Blautia</taxon>
    </lineage>
</organism>
<name>A0A6N2R8U9_9FIRM</name>
<dbReference type="Gene3D" id="1.25.40.10">
    <property type="entry name" value="Tetratricopeptide repeat domain"/>
    <property type="match status" value="1"/>
</dbReference>
<dbReference type="SUPFAM" id="SSF56112">
    <property type="entry name" value="Protein kinase-like (PK-like)"/>
    <property type="match status" value="1"/>
</dbReference>
<protein>
    <recommendedName>
        <fullName evidence="1">Ternary complex associated domain-containing protein</fullName>
    </recommendedName>
</protein>
<sequence length="1441" mass="168605">MLDCKIEKYLINSFGLIDASGYKVLKITEGLSGADVYILEILKPKRHRYRGSYILKVINTSGKWYDSNNNEALKSEKVYDEASCFQKHLVKVEKKELIEDKLVLILSYAFKSEMSTVSLSQVRLDNKIDLLQQISYDILAELNSGIIEYTDNCEMVESLCSYRINKDGNFAKRIKKYIYEWEKAAININGTILPNPYFYIGKLKDILQGLPIQYIKGITHGDLHQKNILTMKGGKDYVIIDYDSCSKNYLLFDQAYLELNSYMNAFYEWNLELWMEGLSYAFSLKDEGKNSVEFAGVIGIEASIRKGIEKWYNEEIPNLIDSFHVQIQLARIAAGINYFSKSGIDNTVDHIKYLAYIGYGLKNLFTLIDYEWDEQDCSRLVNKEVNLNYAKKLWNECGKLRNEYIKILITDDEYDVCKYENLAKITEIDWRLIVDVGKKKSPNDLFTTIIPLIKEVNSIKFIERNESVCLPAIGNTNLLQIKMSESISGFEHWKVVKQNFIPVIKAICGNEPLKSVLFILDLHTNYLVRSRFVEMLLEENLVRKGSRFICLGLKHDFQILEKEFEKNNLKYFEHTDMGLEDIVRVIEEYGIHRKRISEEIKLPSIDSLDGLLSNEVWNDYNSVVEIVYPGIERNTKDYTNGEEFYKGNEISWLDLAQKKDIEWKEYEKWKKKILKKLQTERVAECRLIHAAGAGGTTLSKRLMWDIKDINPTLRIRKFITTTADVICDIYRKTGKCVFVVLEMGSTVISEDELESLKRRVNSQSCRALFLRVERTSSKDEEEAADIYLGEDLKENDSKNFYEIYSSMTSDVDRKKNLASITYDFIQDEWRGQCCPFFYGFYTFQEEYQGIGRFLLSSMRDCGNEIRIILSDLSIITMYSQNICMPYEEIAYRLDLEELNLVEIFDKFNEGIEKVLIQRENGFRICHPLIAKKILELIYSGYKFFNDQLYAATMDFIDRMNSIYNKLDREYLDKVFKELFIDRSYIDGEQQKFALLVNDLEKHTTKIKLFEKLISLYPDNPHYYNHLGRLEVYEEKNMQFEKAIGNLKKALLIAKEGNLSPIPHLTTLGCVYSKKVISDMVGWDKSVKALLQIIEVDFGNANDCFSQARKIKENSTYAYFPNILMICNIVKKITRITGTNLQTLLKDEMFEKWYNYYSGIAVQLFEQMKRNCDEELSEELKEKAEGNVLFLNERVDVLKAKLNALRKGGLKIRECSNLGRTISMLLYMQNEFRWEGMERNELYFAETELERIIESGEYNQNDIIAWFNVYRQVDSFEIDKAKSYLLDYMDETYYKNYLLWILSFLEYEKGTLSYQQVERYLNSCRYSKQIYDENVRTTRNIDAYATGNTNFPIKKFGSLKNERSEYSNLRKFRGRIISIDGTVKGKIQMDDLVDVVVTFTPSYTVGEQKREFTREDISAHVEFNLVFTYSGYKAWDVKKLDF</sequence>
<evidence type="ECO:0000313" key="2">
    <source>
        <dbReference type="EMBL" id="VYS77216.1"/>
    </source>
</evidence>
<dbReference type="InterPro" id="IPR011009">
    <property type="entry name" value="Kinase-like_dom_sf"/>
</dbReference>
<dbReference type="PANTHER" id="PTHR16155:SF19">
    <property type="entry name" value="DED DOMAIN-CONTAINING PROTEIN"/>
    <property type="match status" value="1"/>
</dbReference>
<dbReference type="PANTHER" id="PTHR16155">
    <property type="entry name" value="DED DOMAIN-CONTAINING PROTEIN"/>
    <property type="match status" value="1"/>
</dbReference>
<dbReference type="SUPFAM" id="SSF48452">
    <property type="entry name" value="TPR-like"/>
    <property type="match status" value="1"/>
</dbReference>
<dbReference type="RefSeq" id="WP_156352492.1">
    <property type="nucleotide sequence ID" value="NZ_CACRST010000006.1"/>
</dbReference>
<accession>A0A6N2R8U9</accession>
<proteinExistence type="predicted"/>
<dbReference type="InterPro" id="IPR011990">
    <property type="entry name" value="TPR-like_helical_dom_sf"/>
</dbReference>